<evidence type="ECO:0000256" key="1">
    <source>
        <dbReference type="SAM" id="MobiDB-lite"/>
    </source>
</evidence>
<name>A0A0P7BW28_9HYPO</name>
<sequence>MFNSDSIRGPGMIILQVLRAITLITLVTASVACWTLIIKIDTSNGFFFFDAASLFFTSTISILLAVSELPIAKSYFRRTWPVLSDESGLTWLGFAMTLIGCNILGKLNQPANASDEIGLPFWRLVLAAGVLAITFGILNIVCSFVFRDSANGISARIVRSEGSLATSQGPPIYKDQYSIRSNSVRNNSVRNEKSKSAFMSFFWKKKDGQNPMEPSPRPEISGPIHSHPDYDVEREAPYSPPTRSLQADDEWDRRSPIAPAVKRPPTAMHPIMHSRRSSRYSEANMSRF</sequence>
<comment type="caution">
    <text evidence="4">The sequence shown here is derived from an EMBL/GenBank/DDBJ whole genome shotgun (WGS) entry which is preliminary data.</text>
</comment>
<dbReference type="EMBL" id="LKCW01000005">
    <property type="protein sequence ID" value="KPM45744.1"/>
    <property type="molecule type" value="Genomic_DNA"/>
</dbReference>
<gene>
    <name evidence="4" type="ORF">AK830_g736</name>
</gene>
<keyword evidence="2" id="KW-0812">Transmembrane</keyword>
<accession>A0A0P7BW28</accession>
<keyword evidence="2" id="KW-1133">Transmembrane helix</keyword>
<evidence type="ECO:0000313" key="4">
    <source>
        <dbReference type="EMBL" id="KPM45744.1"/>
    </source>
</evidence>
<feature type="compositionally biased region" description="Basic and acidic residues" evidence="1">
    <location>
        <begin position="226"/>
        <end position="236"/>
    </location>
</feature>
<evidence type="ECO:0000256" key="2">
    <source>
        <dbReference type="SAM" id="Phobius"/>
    </source>
</evidence>
<evidence type="ECO:0000313" key="5">
    <source>
        <dbReference type="Proteomes" id="UP000050424"/>
    </source>
</evidence>
<dbReference type="STRING" id="78410.A0A0P7BW28"/>
<proteinExistence type="predicted"/>
<keyword evidence="5" id="KW-1185">Reference proteome</keyword>
<feature type="transmembrane region" description="Helical" evidence="2">
    <location>
        <begin position="20"/>
        <end position="40"/>
    </location>
</feature>
<dbReference type="InterPro" id="IPR056019">
    <property type="entry name" value="DUF7598"/>
</dbReference>
<protein>
    <recommendedName>
        <fullName evidence="3">DUF7598 domain-containing protein</fullName>
    </recommendedName>
</protein>
<feature type="domain" description="DUF7598" evidence="3">
    <location>
        <begin position="11"/>
        <end position="145"/>
    </location>
</feature>
<feature type="transmembrane region" description="Helical" evidence="2">
    <location>
        <begin position="125"/>
        <end position="146"/>
    </location>
</feature>
<reference evidence="4 5" key="1">
    <citation type="submission" date="2015-09" db="EMBL/GenBank/DDBJ databases">
        <title>Draft genome of a European isolate of the apple canker pathogen Neonectria ditissima.</title>
        <authorList>
            <person name="Gomez-Cortecero A."/>
            <person name="Harrison R.J."/>
            <person name="Armitage A.D."/>
        </authorList>
    </citation>
    <scope>NUCLEOTIDE SEQUENCE [LARGE SCALE GENOMIC DNA]</scope>
    <source>
        <strain evidence="4 5">R09/05</strain>
    </source>
</reference>
<dbReference type="AlphaFoldDB" id="A0A0P7BW28"/>
<feature type="transmembrane region" description="Helical" evidence="2">
    <location>
        <begin position="46"/>
        <end position="67"/>
    </location>
</feature>
<feature type="region of interest" description="Disordered" evidence="1">
    <location>
        <begin position="206"/>
        <end position="288"/>
    </location>
</feature>
<keyword evidence="2" id="KW-0472">Membrane</keyword>
<dbReference type="Proteomes" id="UP000050424">
    <property type="component" value="Unassembled WGS sequence"/>
</dbReference>
<dbReference type="Pfam" id="PF24535">
    <property type="entry name" value="DUF7598"/>
    <property type="match status" value="1"/>
</dbReference>
<organism evidence="4 5">
    <name type="scientific">Neonectria ditissima</name>
    <dbReference type="NCBI Taxonomy" id="78410"/>
    <lineage>
        <taxon>Eukaryota</taxon>
        <taxon>Fungi</taxon>
        <taxon>Dikarya</taxon>
        <taxon>Ascomycota</taxon>
        <taxon>Pezizomycotina</taxon>
        <taxon>Sordariomycetes</taxon>
        <taxon>Hypocreomycetidae</taxon>
        <taxon>Hypocreales</taxon>
        <taxon>Nectriaceae</taxon>
        <taxon>Neonectria</taxon>
    </lineage>
</organism>
<dbReference type="OrthoDB" id="5327148at2759"/>
<evidence type="ECO:0000259" key="3">
    <source>
        <dbReference type="Pfam" id="PF24535"/>
    </source>
</evidence>